<dbReference type="InterPro" id="IPR006141">
    <property type="entry name" value="Intein_N"/>
</dbReference>
<keyword evidence="2" id="KW-0964">Secreted</keyword>
<dbReference type="PANTHER" id="PTHR38340:SF1">
    <property type="entry name" value="S-LAYER PROTEIN"/>
    <property type="match status" value="1"/>
</dbReference>
<dbReference type="PANTHER" id="PTHR38340">
    <property type="entry name" value="S-LAYER PROTEIN"/>
    <property type="match status" value="1"/>
</dbReference>
<keyword evidence="6" id="KW-1185">Reference proteome</keyword>
<dbReference type="SUPFAM" id="SSF51294">
    <property type="entry name" value="Hedgehog/intein (Hint) domain"/>
    <property type="match status" value="1"/>
</dbReference>
<dbReference type="PROSITE" id="PS50817">
    <property type="entry name" value="INTEIN_N_TER"/>
    <property type="match status" value="1"/>
</dbReference>
<dbReference type="EMBL" id="CP106738">
    <property type="protein sequence ID" value="UXX85095.1"/>
    <property type="molecule type" value="Genomic_DNA"/>
</dbReference>
<evidence type="ECO:0000256" key="3">
    <source>
        <dbReference type="SAM" id="MobiDB-lite"/>
    </source>
</evidence>
<organism evidence="5 6">
    <name type="scientific">Roseovarius pelagicus</name>
    <dbReference type="NCBI Taxonomy" id="2980108"/>
    <lineage>
        <taxon>Bacteria</taxon>
        <taxon>Pseudomonadati</taxon>
        <taxon>Pseudomonadota</taxon>
        <taxon>Alphaproteobacteria</taxon>
        <taxon>Rhodobacterales</taxon>
        <taxon>Roseobacteraceae</taxon>
        <taxon>Roseovarius</taxon>
    </lineage>
</organism>
<proteinExistence type="predicted"/>
<evidence type="ECO:0000256" key="2">
    <source>
        <dbReference type="ARBA" id="ARBA00022525"/>
    </source>
</evidence>
<dbReference type="InterPro" id="IPR050557">
    <property type="entry name" value="RTX_toxin/Mannuronan_C5-epim"/>
</dbReference>
<gene>
    <name evidence="5" type="ORF">N7U68_04985</name>
</gene>
<feature type="region of interest" description="Disordered" evidence="3">
    <location>
        <begin position="269"/>
        <end position="306"/>
    </location>
</feature>
<reference evidence="5" key="1">
    <citation type="submission" date="2022-10" db="EMBL/GenBank/DDBJ databases">
        <title>Roseovarius pelagicus sp. nov., isolated from Arctic seawater.</title>
        <authorList>
            <person name="Hong Y.W."/>
            <person name="Hwang C.Y."/>
        </authorList>
    </citation>
    <scope>NUCLEOTIDE SEQUENCE</scope>
    <source>
        <strain evidence="5">HL-MP18</strain>
    </source>
</reference>
<evidence type="ECO:0000313" key="5">
    <source>
        <dbReference type="EMBL" id="UXX85095.1"/>
    </source>
</evidence>
<dbReference type="SUPFAM" id="SSF51120">
    <property type="entry name" value="beta-Roll"/>
    <property type="match status" value="1"/>
</dbReference>
<dbReference type="PRINTS" id="PR00313">
    <property type="entry name" value="CABNDNGRPT"/>
</dbReference>
<dbReference type="Gene3D" id="2.150.10.10">
    <property type="entry name" value="Serralysin-like metalloprotease, C-terminal"/>
    <property type="match status" value="2"/>
</dbReference>
<dbReference type="InterPro" id="IPR001343">
    <property type="entry name" value="Hemolysn_Ca-bd"/>
</dbReference>
<evidence type="ECO:0000256" key="1">
    <source>
        <dbReference type="ARBA" id="ARBA00004613"/>
    </source>
</evidence>
<protein>
    <submittedName>
        <fullName evidence="5">Hint domain-containing protein</fullName>
    </submittedName>
</protein>
<feature type="domain" description="Hedgehog/Intein (Hint)" evidence="4">
    <location>
        <begin position="410"/>
        <end position="548"/>
    </location>
</feature>
<dbReference type="PROSITE" id="PS00330">
    <property type="entry name" value="HEMOLYSIN_CALCIUM"/>
    <property type="match status" value="2"/>
</dbReference>
<dbReference type="Gene3D" id="2.170.16.10">
    <property type="entry name" value="Hedgehog/Intein (Hint) domain"/>
    <property type="match status" value="1"/>
</dbReference>
<dbReference type="InterPro" id="IPR036844">
    <property type="entry name" value="Hint_dom_sf"/>
</dbReference>
<evidence type="ECO:0000259" key="4">
    <source>
        <dbReference type="Pfam" id="PF13403"/>
    </source>
</evidence>
<name>A0ABY6DHS6_9RHOB</name>
<dbReference type="Pfam" id="PF00353">
    <property type="entry name" value="HemolysinCabind"/>
    <property type="match status" value="2"/>
</dbReference>
<dbReference type="Proteomes" id="UP001064087">
    <property type="component" value="Chromosome"/>
</dbReference>
<dbReference type="Pfam" id="PF13403">
    <property type="entry name" value="Hint_2"/>
    <property type="match status" value="1"/>
</dbReference>
<evidence type="ECO:0000313" key="6">
    <source>
        <dbReference type="Proteomes" id="UP001064087"/>
    </source>
</evidence>
<dbReference type="InterPro" id="IPR018511">
    <property type="entry name" value="Hemolysin-typ_Ca-bd_CS"/>
</dbReference>
<comment type="subcellular location">
    <subcellularLocation>
        <location evidence="1">Secreted</location>
    </subcellularLocation>
</comment>
<dbReference type="InterPro" id="IPR028992">
    <property type="entry name" value="Hedgehog/Intein_dom"/>
</dbReference>
<accession>A0ABY6DHS6</accession>
<dbReference type="InterPro" id="IPR011049">
    <property type="entry name" value="Serralysin-like_metalloprot_C"/>
</dbReference>
<feature type="region of interest" description="Disordered" evidence="3">
    <location>
        <begin position="1"/>
        <end position="20"/>
    </location>
</feature>
<sequence length="604" mass="63205">MTIRSTAALAATRSMATTTRMRAVRPRSLNWDAQGADNTNLEGGFTQNTGDMDVTVSFDDGGDSEPLLRVESTDTIYTDTGEPFDSNSSGYLYGDNDATSTTRISFSGAERSGFGNEVSKVQFRISDIDWGSSNHTDIVTVNAFDANGDPVTVVISPDGADTVSGNTITASTSGESQADAAGSALITIEGPVSSIEIEYSNAQSGTQAVWISDVHFVTIPPVDGNDSINGGAGRDFIDGEGGEDTIDGGNSADTILGGAGDDVIVDSGGSGSADSIDGGTGNDSIDAGHGNDTIIGGDGDDTMTGNRGVDIYDGGAGDDVMYLSEGDTAVGGDGDDLFVLTDLGETGSSTISITGGEGDETDGDTLQLSPDVSYSDITFTNTDDNAGGLSGNFAMSDGTIVTFTEIENIICFTPGAQILTEHGLRAIETLRVGDRVVTRDNGLQPIRWLGMRTVAGQGRFAPVQIARHVITNATRPLLVSPQHRILFSGYQAELLFGTSEVLVAAKHLIDGCDVRQIEQTHVTYVHLMLDAHEVIYADGTATESFHAGDVGLSALSDASRDEMFAIFPELRSNPNAHGRTARRCLKRREAQLLNAYDHSARAVA</sequence>